<proteinExistence type="predicted"/>
<feature type="region of interest" description="Disordered" evidence="1">
    <location>
        <begin position="100"/>
        <end position="157"/>
    </location>
</feature>
<reference evidence="3" key="1">
    <citation type="submission" date="2014-05" db="EMBL/GenBank/DDBJ databases">
        <title>The transcriptome of the halophilic microalga Tetraselmis sp. GSL018 isolated from the Great Salt Lake, Utah.</title>
        <authorList>
            <person name="Jinkerson R.E."/>
            <person name="D'Adamo S."/>
            <person name="Posewitz M.C."/>
        </authorList>
    </citation>
    <scope>NUCLEOTIDE SEQUENCE</scope>
    <source>
        <strain evidence="3">GSL018</strain>
    </source>
</reference>
<feature type="region of interest" description="Disordered" evidence="1">
    <location>
        <begin position="1"/>
        <end position="22"/>
    </location>
</feature>
<feature type="compositionally biased region" description="Basic and acidic residues" evidence="1">
    <location>
        <begin position="180"/>
        <end position="258"/>
    </location>
</feature>
<protein>
    <recommendedName>
        <fullName evidence="2">BZIP domain-containing protein</fullName>
    </recommendedName>
</protein>
<dbReference type="GO" id="GO:0003700">
    <property type="term" value="F:DNA-binding transcription factor activity"/>
    <property type="evidence" value="ECO:0007669"/>
    <property type="project" value="InterPro"/>
</dbReference>
<dbReference type="EMBL" id="GBEZ01021640">
    <property type="protein sequence ID" value="JAC65125.1"/>
    <property type="molecule type" value="Transcribed_RNA"/>
</dbReference>
<accession>A0A061R396</accession>
<feature type="non-terminal residue" evidence="3">
    <location>
        <position position="298"/>
    </location>
</feature>
<sequence length="298" mass="33706">MLMWSGKTAKERERWKAGEKESDEVRSARAELVSGRGIPPGKSFMWDLIEASTQSACCMQPKNPSKPRRYVVGEPSISAEKFKELLLKRRLAETCSFASGDQAVAGDPDGHASNETLRIKAGQGQPEEMQPDVSGRGAEPAEGDAPKSEIDKAKEELATLQEEVAACESRCREIDEEIEADRRREADLAEGEARVRERMEERSRAEEAHRRVMEERRLAREEANRRAAERRRAREEKKAKHAEAKARHQAEVSGREEALSQAKATMQSKQDRLSHLQTEMSCMQSEKHRLVMELKQVL</sequence>
<feature type="region of interest" description="Disordered" evidence="1">
    <location>
        <begin position="178"/>
        <end position="276"/>
    </location>
</feature>
<feature type="compositionally biased region" description="Basic and acidic residues" evidence="1">
    <location>
        <begin position="144"/>
        <end position="157"/>
    </location>
</feature>
<name>A0A061R396_9CHLO</name>
<organism evidence="3">
    <name type="scientific">Tetraselmis sp. GSL018</name>
    <dbReference type="NCBI Taxonomy" id="582737"/>
    <lineage>
        <taxon>Eukaryota</taxon>
        <taxon>Viridiplantae</taxon>
        <taxon>Chlorophyta</taxon>
        <taxon>core chlorophytes</taxon>
        <taxon>Chlorodendrophyceae</taxon>
        <taxon>Chlorodendrales</taxon>
        <taxon>Chlorodendraceae</taxon>
        <taxon>Tetraselmis</taxon>
    </lineage>
</organism>
<evidence type="ECO:0000256" key="1">
    <source>
        <dbReference type="SAM" id="MobiDB-lite"/>
    </source>
</evidence>
<gene>
    <name evidence="3" type="ORF">TSPGSL018_16751</name>
</gene>
<evidence type="ECO:0000313" key="3">
    <source>
        <dbReference type="EMBL" id="JAC65125.1"/>
    </source>
</evidence>
<feature type="compositionally biased region" description="Basic and acidic residues" evidence="1">
    <location>
        <begin position="8"/>
        <end position="22"/>
    </location>
</feature>
<dbReference type="PROSITE" id="PS00036">
    <property type="entry name" value="BZIP_BASIC"/>
    <property type="match status" value="1"/>
</dbReference>
<dbReference type="AlphaFoldDB" id="A0A061R396"/>
<dbReference type="InterPro" id="IPR004827">
    <property type="entry name" value="bZIP"/>
</dbReference>
<feature type="domain" description="BZIP" evidence="2">
    <location>
        <begin position="220"/>
        <end position="234"/>
    </location>
</feature>
<evidence type="ECO:0000259" key="2">
    <source>
        <dbReference type="PROSITE" id="PS00036"/>
    </source>
</evidence>